<protein>
    <submittedName>
        <fullName evidence="1">Uncharacterized protein</fullName>
    </submittedName>
</protein>
<organism evidence="1 2">
    <name type="scientific">Ensete ventricosum</name>
    <name type="common">Abyssinian banana</name>
    <name type="synonym">Musa ensete</name>
    <dbReference type="NCBI Taxonomy" id="4639"/>
    <lineage>
        <taxon>Eukaryota</taxon>
        <taxon>Viridiplantae</taxon>
        <taxon>Streptophyta</taxon>
        <taxon>Embryophyta</taxon>
        <taxon>Tracheophyta</taxon>
        <taxon>Spermatophyta</taxon>
        <taxon>Magnoliopsida</taxon>
        <taxon>Liliopsida</taxon>
        <taxon>Zingiberales</taxon>
        <taxon>Musaceae</taxon>
        <taxon>Ensete</taxon>
    </lineage>
</organism>
<evidence type="ECO:0000313" key="2">
    <source>
        <dbReference type="Proteomes" id="UP000287651"/>
    </source>
</evidence>
<sequence>MLSPCACQSPSTVSSCAVEEDDNKSTCPFSNNSVMPKQRRAVWDTNERWFCSHMLQLFAWTRSSAALRHPPRCFVRRGGTRGLLPALCSPLRTHLPLPRIPFSLSRSNLRRASVSTQQTSCRSIRSPTRPPSDARYRVSCVAAYCRETGAANKNHDRATDAPASTS</sequence>
<reference evidence="1 2" key="1">
    <citation type="journal article" date="2014" name="Agronomy (Basel)">
        <title>A Draft Genome Sequence for Ensete ventricosum, the Drought-Tolerant Tree Against Hunger.</title>
        <authorList>
            <person name="Harrison J."/>
            <person name="Moore K.A."/>
            <person name="Paszkiewicz K."/>
            <person name="Jones T."/>
            <person name="Grant M."/>
            <person name="Ambacheew D."/>
            <person name="Muzemil S."/>
            <person name="Studholme D.J."/>
        </authorList>
    </citation>
    <scope>NUCLEOTIDE SEQUENCE [LARGE SCALE GENOMIC DNA]</scope>
</reference>
<gene>
    <name evidence="1" type="ORF">B296_00005778</name>
</gene>
<name>A0A427APK3_ENSVE</name>
<comment type="caution">
    <text evidence="1">The sequence shown here is derived from an EMBL/GenBank/DDBJ whole genome shotgun (WGS) entry which is preliminary data.</text>
</comment>
<accession>A0A427APK3</accession>
<dbReference type="Proteomes" id="UP000287651">
    <property type="component" value="Unassembled WGS sequence"/>
</dbReference>
<dbReference type="EMBL" id="AMZH03001748">
    <property type="protein sequence ID" value="RRT78157.1"/>
    <property type="molecule type" value="Genomic_DNA"/>
</dbReference>
<dbReference type="AlphaFoldDB" id="A0A427APK3"/>
<proteinExistence type="predicted"/>
<evidence type="ECO:0000313" key="1">
    <source>
        <dbReference type="EMBL" id="RRT78157.1"/>
    </source>
</evidence>